<name>A0ABM6RUJ6_9FIRM</name>
<feature type="transmembrane region" description="Helical" evidence="1">
    <location>
        <begin position="152"/>
        <end position="175"/>
    </location>
</feature>
<dbReference type="InterPro" id="IPR019251">
    <property type="entry name" value="DUF2231_TM"/>
</dbReference>
<feature type="transmembrane region" description="Helical" evidence="1">
    <location>
        <begin position="7"/>
        <end position="24"/>
    </location>
</feature>
<feature type="domain" description="DUF2231" evidence="2">
    <location>
        <begin position="25"/>
        <end position="179"/>
    </location>
</feature>
<evidence type="ECO:0000256" key="1">
    <source>
        <dbReference type="SAM" id="Phobius"/>
    </source>
</evidence>
<feature type="transmembrane region" description="Helical" evidence="1">
    <location>
        <begin position="30"/>
        <end position="52"/>
    </location>
</feature>
<sequence length="190" mass="21127">MHFITGLWSAFLTTWIHIGIHLFPHTIHPMVVHFPIALLYLALALDIAGRFIQTPDHFLDRSSFWLTILGFLAGAVAAAMGVISEQFVHWTPTTTVLLGAHQRDAVLTGIFALLAIAVRFYARYPQSSPAGRTQGWSFWNTGRGRSTPLSTLFLLLAVIMITWTGSLGGTMVYHYGVGIRHVSYVNILKH</sequence>
<keyword evidence="1" id="KW-1133">Transmembrane helix</keyword>
<reference evidence="3 4" key="1">
    <citation type="journal article" date="2019" name="Sci. Rep.">
        <title>Sulfobacillus thermotolerans: new insights into resistance and metabolic capacities of acidophilic chemolithotrophs.</title>
        <authorList>
            <person name="Panyushkina A.E."/>
            <person name="Babenko V.V."/>
            <person name="Nikitina A.S."/>
            <person name="Selezneva O.V."/>
            <person name="Tsaplina I.A."/>
            <person name="Letarova M.A."/>
            <person name="Kostryukova E.S."/>
            <person name="Letarov A.V."/>
        </authorList>
    </citation>
    <scope>NUCLEOTIDE SEQUENCE [LARGE SCALE GENOMIC DNA]</scope>
    <source>
        <strain evidence="3 4">Kr1</strain>
    </source>
</reference>
<protein>
    <recommendedName>
        <fullName evidence="2">DUF2231 domain-containing protein</fullName>
    </recommendedName>
</protein>
<dbReference type="Pfam" id="PF09990">
    <property type="entry name" value="DUF2231"/>
    <property type="match status" value="1"/>
</dbReference>
<evidence type="ECO:0000313" key="4">
    <source>
        <dbReference type="Proteomes" id="UP000325292"/>
    </source>
</evidence>
<dbReference type="EMBL" id="CP019454">
    <property type="protein sequence ID" value="AUW95175.1"/>
    <property type="molecule type" value="Genomic_DNA"/>
</dbReference>
<accession>A0ABM6RUJ6</accession>
<evidence type="ECO:0000259" key="2">
    <source>
        <dbReference type="Pfam" id="PF09990"/>
    </source>
</evidence>
<keyword evidence="1" id="KW-0472">Membrane</keyword>
<keyword evidence="1" id="KW-0812">Transmembrane</keyword>
<keyword evidence="4" id="KW-1185">Reference proteome</keyword>
<organism evidence="3 4">
    <name type="scientific">Sulfobacillus thermotolerans</name>
    <dbReference type="NCBI Taxonomy" id="338644"/>
    <lineage>
        <taxon>Bacteria</taxon>
        <taxon>Bacillati</taxon>
        <taxon>Bacillota</taxon>
        <taxon>Clostridia</taxon>
        <taxon>Eubacteriales</taxon>
        <taxon>Clostridiales Family XVII. Incertae Sedis</taxon>
        <taxon>Sulfobacillus</taxon>
    </lineage>
</organism>
<gene>
    <name evidence="3" type="ORF">BXT84_15425</name>
</gene>
<evidence type="ECO:0000313" key="3">
    <source>
        <dbReference type="EMBL" id="AUW95175.1"/>
    </source>
</evidence>
<proteinExistence type="predicted"/>
<feature type="transmembrane region" description="Helical" evidence="1">
    <location>
        <begin position="64"/>
        <end position="84"/>
    </location>
</feature>
<feature type="transmembrane region" description="Helical" evidence="1">
    <location>
        <begin position="104"/>
        <end position="122"/>
    </location>
</feature>
<dbReference type="Proteomes" id="UP000325292">
    <property type="component" value="Chromosome"/>
</dbReference>